<evidence type="ECO:0000313" key="4">
    <source>
        <dbReference type="Proteomes" id="UP000315369"/>
    </source>
</evidence>
<evidence type="ECO:0000256" key="2">
    <source>
        <dbReference type="SAM" id="Phobius"/>
    </source>
</evidence>
<dbReference type="AlphaFoldDB" id="A0A540WZK7"/>
<keyword evidence="2" id="KW-1133">Transmembrane helix</keyword>
<keyword evidence="2" id="KW-0472">Membrane</keyword>
<accession>A0A540WZK7</accession>
<evidence type="ECO:0000313" key="3">
    <source>
        <dbReference type="EMBL" id="TQF14400.1"/>
    </source>
</evidence>
<evidence type="ECO:0000256" key="1">
    <source>
        <dbReference type="SAM" id="MobiDB-lite"/>
    </source>
</evidence>
<feature type="transmembrane region" description="Helical" evidence="2">
    <location>
        <begin position="58"/>
        <end position="76"/>
    </location>
</feature>
<proteinExistence type="predicted"/>
<keyword evidence="2" id="KW-0812">Transmembrane</keyword>
<organism evidence="3 4">
    <name type="scientific">Myxococcus llanfairpwllgwyngyllgogerychwyrndrobwllllantysiliogogogochensis</name>
    <dbReference type="NCBI Taxonomy" id="2590453"/>
    <lineage>
        <taxon>Bacteria</taxon>
        <taxon>Pseudomonadati</taxon>
        <taxon>Myxococcota</taxon>
        <taxon>Myxococcia</taxon>
        <taxon>Myxococcales</taxon>
        <taxon>Cystobacterineae</taxon>
        <taxon>Myxococcaceae</taxon>
        <taxon>Myxococcus</taxon>
    </lineage>
</organism>
<keyword evidence="4" id="KW-1185">Reference proteome</keyword>
<dbReference type="RefSeq" id="WP_141643938.1">
    <property type="nucleotide sequence ID" value="NZ_VIFM01000070.1"/>
</dbReference>
<feature type="region of interest" description="Disordered" evidence="1">
    <location>
        <begin position="81"/>
        <end position="110"/>
    </location>
</feature>
<reference evidence="3 4" key="1">
    <citation type="submission" date="2019-06" db="EMBL/GenBank/DDBJ databases">
        <authorList>
            <person name="Livingstone P."/>
            <person name="Whitworth D."/>
        </authorList>
    </citation>
    <scope>NUCLEOTIDE SEQUENCE [LARGE SCALE GENOMIC DNA]</scope>
    <source>
        <strain evidence="3 4">AM401</strain>
    </source>
</reference>
<gene>
    <name evidence="3" type="ORF">FJV41_19065</name>
</gene>
<name>A0A540WZK7_9BACT</name>
<dbReference type="Proteomes" id="UP000315369">
    <property type="component" value="Unassembled WGS sequence"/>
</dbReference>
<comment type="caution">
    <text evidence="3">The sequence shown here is derived from an EMBL/GenBank/DDBJ whole genome shotgun (WGS) entry which is preliminary data.</text>
</comment>
<sequence>MAADPLTRRPAVGAPGVSLALGLLAALIPKCPLCIAAYLSLLGVTVGVAGVIGTHLRLAGFTVAALSLGFILVRRLRGAPPPPGVVGDGPPRPTQDPASGGDAAHAPPAC</sequence>
<dbReference type="EMBL" id="VIFM01000070">
    <property type="protein sequence ID" value="TQF14400.1"/>
    <property type="molecule type" value="Genomic_DNA"/>
</dbReference>
<protein>
    <submittedName>
        <fullName evidence="3">Uncharacterized protein</fullName>
    </submittedName>
</protein>
<feature type="compositionally biased region" description="Pro residues" evidence="1">
    <location>
        <begin position="81"/>
        <end position="94"/>
    </location>
</feature>